<organism evidence="10 11">
    <name type="scientific">Promicromonospora sukumoe</name>
    <dbReference type="NCBI Taxonomy" id="88382"/>
    <lineage>
        <taxon>Bacteria</taxon>
        <taxon>Bacillati</taxon>
        <taxon>Actinomycetota</taxon>
        <taxon>Actinomycetes</taxon>
        <taxon>Micrococcales</taxon>
        <taxon>Promicromonosporaceae</taxon>
        <taxon>Promicromonospora</taxon>
    </lineage>
</organism>
<evidence type="ECO:0000313" key="11">
    <source>
        <dbReference type="Proteomes" id="UP000540568"/>
    </source>
</evidence>
<evidence type="ECO:0000256" key="7">
    <source>
        <dbReference type="RuleBase" id="RU363032"/>
    </source>
</evidence>
<feature type="domain" description="ABC transmembrane type-1" evidence="9">
    <location>
        <begin position="94"/>
        <end position="285"/>
    </location>
</feature>
<evidence type="ECO:0000256" key="8">
    <source>
        <dbReference type="SAM" id="MobiDB-lite"/>
    </source>
</evidence>
<name>A0A7W3PF52_9MICO</name>
<evidence type="ECO:0000259" key="9">
    <source>
        <dbReference type="PROSITE" id="PS50928"/>
    </source>
</evidence>
<comment type="similarity">
    <text evidence="7">Belongs to the binding-protein-dependent transport system permease family.</text>
</comment>
<keyword evidence="10" id="KW-0762">Sugar transport</keyword>
<keyword evidence="4 7" id="KW-0812">Transmembrane</keyword>
<feature type="transmembrane region" description="Helical" evidence="7">
    <location>
        <begin position="206"/>
        <end position="231"/>
    </location>
</feature>
<comment type="caution">
    <text evidence="10">The sequence shown here is derived from an EMBL/GenBank/DDBJ whole genome shotgun (WGS) entry which is preliminary data.</text>
</comment>
<reference evidence="10 11" key="1">
    <citation type="submission" date="2020-07" db="EMBL/GenBank/DDBJ databases">
        <title>Sequencing the genomes of 1000 actinobacteria strains.</title>
        <authorList>
            <person name="Klenk H.-P."/>
        </authorList>
    </citation>
    <scope>NUCLEOTIDE SEQUENCE [LARGE SCALE GENOMIC DNA]</scope>
    <source>
        <strain evidence="10 11">DSM 44121</strain>
    </source>
</reference>
<dbReference type="RefSeq" id="WP_182618271.1">
    <property type="nucleotide sequence ID" value="NZ_BAAATF010000011.1"/>
</dbReference>
<comment type="subcellular location">
    <subcellularLocation>
        <location evidence="1 7">Cell membrane</location>
        <topology evidence="1 7">Multi-pass membrane protein</topology>
    </subcellularLocation>
</comment>
<evidence type="ECO:0000256" key="5">
    <source>
        <dbReference type="ARBA" id="ARBA00022989"/>
    </source>
</evidence>
<sequence>MSALAPPAAPGVPTTAGRRPAARRRRPRPARSPWLHVAMVPVTLLWLSPIVFVLFVAVRSYDDIAGRGLGALPASFSLDGFTTALTAGGVLRSLGNSVVVTVCAVILSLALSSFAAYALSRFDIPFRRTILLTMLAGNLLPPQILLVPVASITEAIGIGDTLTALVVVQVGFGIGFYTFVLHGFMRGLPNEVFEAARLDGAGPGGIFWRIVLPLSRPSLAALAALATTWIFNDLIWAMTVLRTEAKFPITAALLNLQGGFSSAWNVVAAGSLIAAVPTAIVFFLFQKQFVSGLLVGANK</sequence>
<evidence type="ECO:0000256" key="2">
    <source>
        <dbReference type="ARBA" id="ARBA00022448"/>
    </source>
</evidence>
<dbReference type="AlphaFoldDB" id="A0A7W3PF52"/>
<keyword evidence="5 7" id="KW-1133">Transmembrane helix</keyword>
<proteinExistence type="inferred from homology"/>
<feature type="transmembrane region" description="Helical" evidence="7">
    <location>
        <begin position="263"/>
        <end position="285"/>
    </location>
</feature>
<feature type="transmembrane region" description="Helical" evidence="7">
    <location>
        <begin position="97"/>
        <end position="119"/>
    </location>
</feature>
<evidence type="ECO:0000313" key="10">
    <source>
        <dbReference type="EMBL" id="MBA8809426.1"/>
    </source>
</evidence>
<feature type="transmembrane region" description="Helical" evidence="7">
    <location>
        <begin position="34"/>
        <end position="57"/>
    </location>
</feature>
<dbReference type="InterPro" id="IPR000515">
    <property type="entry name" value="MetI-like"/>
</dbReference>
<dbReference type="PANTHER" id="PTHR43744">
    <property type="entry name" value="ABC TRANSPORTER PERMEASE PROTEIN MG189-RELATED-RELATED"/>
    <property type="match status" value="1"/>
</dbReference>
<keyword evidence="3" id="KW-1003">Cell membrane</keyword>
<dbReference type="Pfam" id="PF00528">
    <property type="entry name" value="BPD_transp_1"/>
    <property type="match status" value="1"/>
</dbReference>
<keyword evidence="2 7" id="KW-0813">Transport</keyword>
<dbReference type="InterPro" id="IPR035906">
    <property type="entry name" value="MetI-like_sf"/>
</dbReference>
<protein>
    <submittedName>
        <fullName evidence="10">Multiple sugar transport system permease protein</fullName>
    </submittedName>
</protein>
<feature type="transmembrane region" description="Helical" evidence="7">
    <location>
        <begin position="162"/>
        <end position="185"/>
    </location>
</feature>
<dbReference type="GO" id="GO:0055085">
    <property type="term" value="P:transmembrane transport"/>
    <property type="evidence" value="ECO:0007669"/>
    <property type="project" value="InterPro"/>
</dbReference>
<feature type="region of interest" description="Disordered" evidence="8">
    <location>
        <begin position="1"/>
        <end position="27"/>
    </location>
</feature>
<evidence type="ECO:0000256" key="1">
    <source>
        <dbReference type="ARBA" id="ARBA00004651"/>
    </source>
</evidence>
<dbReference type="CDD" id="cd06261">
    <property type="entry name" value="TM_PBP2"/>
    <property type="match status" value="1"/>
</dbReference>
<dbReference type="Proteomes" id="UP000540568">
    <property type="component" value="Unassembled WGS sequence"/>
</dbReference>
<dbReference type="GO" id="GO:0005886">
    <property type="term" value="C:plasma membrane"/>
    <property type="evidence" value="ECO:0007669"/>
    <property type="project" value="UniProtKB-SubCell"/>
</dbReference>
<accession>A0A7W3PF52</accession>
<dbReference type="Gene3D" id="1.10.3720.10">
    <property type="entry name" value="MetI-like"/>
    <property type="match status" value="1"/>
</dbReference>
<dbReference type="PROSITE" id="PS50928">
    <property type="entry name" value="ABC_TM1"/>
    <property type="match status" value="1"/>
</dbReference>
<evidence type="ECO:0000256" key="6">
    <source>
        <dbReference type="ARBA" id="ARBA00023136"/>
    </source>
</evidence>
<keyword evidence="6 7" id="KW-0472">Membrane</keyword>
<evidence type="ECO:0000256" key="4">
    <source>
        <dbReference type="ARBA" id="ARBA00022692"/>
    </source>
</evidence>
<evidence type="ECO:0000256" key="3">
    <source>
        <dbReference type="ARBA" id="ARBA00022475"/>
    </source>
</evidence>
<feature type="transmembrane region" description="Helical" evidence="7">
    <location>
        <begin position="131"/>
        <end position="150"/>
    </location>
</feature>
<feature type="transmembrane region" description="Helical" evidence="7">
    <location>
        <begin position="69"/>
        <end position="91"/>
    </location>
</feature>
<dbReference type="SUPFAM" id="SSF161098">
    <property type="entry name" value="MetI-like"/>
    <property type="match status" value="1"/>
</dbReference>
<keyword evidence="11" id="KW-1185">Reference proteome</keyword>
<gene>
    <name evidence="10" type="ORF">FHX71_003368</name>
</gene>
<dbReference type="EMBL" id="JACGWV010000001">
    <property type="protein sequence ID" value="MBA8809426.1"/>
    <property type="molecule type" value="Genomic_DNA"/>
</dbReference>
<dbReference type="PANTHER" id="PTHR43744:SF8">
    <property type="entry name" value="SN-GLYCEROL-3-PHOSPHATE TRANSPORT SYSTEM PERMEASE PROTEIN UGPE"/>
    <property type="match status" value="1"/>
</dbReference>